<feature type="non-terminal residue" evidence="2">
    <location>
        <position position="143"/>
    </location>
</feature>
<accession>A0AA38VZN3</accession>
<proteinExistence type="predicted"/>
<dbReference type="PANTHER" id="PTHR28266:SF1">
    <property type="entry name" value="LARGE RIBOSOMAL SUBUNIT PROTEIN ML58"/>
    <property type="match status" value="1"/>
</dbReference>
<comment type="caution">
    <text evidence="2">The sequence shown here is derived from an EMBL/GenBank/DDBJ whole genome shotgun (WGS) entry which is preliminary data.</text>
</comment>
<feature type="compositionally biased region" description="Low complexity" evidence="1">
    <location>
        <begin position="131"/>
        <end position="143"/>
    </location>
</feature>
<organism evidence="2 3">
    <name type="scientific">Pleurostoma richardsiae</name>
    <dbReference type="NCBI Taxonomy" id="41990"/>
    <lineage>
        <taxon>Eukaryota</taxon>
        <taxon>Fungi</taxon>
        <taxon>Dikarya</taxon>
        <taxon>Ascomycota</taxon>
        <taxon>Pezizomycotina</taxon>
        <taxon>Sordariomycetes</taxon>
        <taxon>Sordariomycetidae</taxon>
        <taxon>Calosphaeriales</taxon>
        <taxon>Pleurostomataceae</taxon>
        <taxon>Pleurostoma</taxon>
    </lineage>
</organism>
<sequence length="143" mass="14928">MEAVSLLRPSTAAAARGCCLSASRGSSIQQRLGGGVIQLPARRHKSTANRTKRALSVPPHPSFLAHGAPVEQQQQLQQDHIIFNPPSSAPSVFHTPFKFLPRSDPRRRANLTALFAQSTTIHLGGSGSGSGSSTSSPGPSVAA</sequence>
<feature type="region of interest" description="Disordered" evidence="1">
    <location>
        <begin position="120"/>
        <end position="143"/>
    </location>
</feature>
<evidence type="ECO:0000256" key="1">
    <source>
        <dbReference type="SAM" id="MobiDB-lite"/>
    </source>
</evidence>
<dbReference type="InterPro" id="IPR024388">
    <property type="entry name" value="Ribosomal_mL58"/>
</dbReference>
<dbReference type="Proteomes" id="UP001174694">
    <property type="component" value="Unassembled WGS sequence"/>
</dbReference>
<reference evidence="2" key="1">
    <citation type="submission" date="2022-07" db="EMBL/GenBank/DDBJ databases">
        <title>Fungi with potential for degradation of polypropylene.</title>
        <authorList>
            <person name="Gostincar C."/>
        </authorList>
    </citation>
    <scope>NUCLEOTIDE SEQUENCE</scope>
    <source>
        <strain evidence="2">EXF-13308</strain>
    </source>
</reference>
<evidence type="ECO:0000313" key="2">
    <source>
        <dbReference type="EMBL" id="KAJ9156400.1"/>
    </source>
</evidence>
<dbReference type="EMBL" id="JANBVO010000002">
    <property type="protein sequence ID" value="KAJ9156400.1"/>
    <property type="molecule type" value="Genomic_DNA"/>
</dbReference>
<dbReference type="GO" id="GO:0005762">
    <property type="term" value="C:mitochondrial large ribosomal subunit"/>
    <property type="evidence" value="ECO:0007669"/>
    <property type="project" value="TreeGrafter"/>
</dbReference>
<feature type="compositionally biased region" description="Basic residues" evidence="1">
    <location>
        <begin position="41"/>
        <end position="53"/>
    </location>
</feature>
<gene>
    <name evidence="2" type="ORF">NKR23_g1527</name>
</gene>
<dbReference type="AlphaFoldDB" id="A0AA38VZN3"/>
<dbReference type="PANTHER" id="PTHR28266">
    <property type="entry name" value="54S RIBOSOMAL PROTEIN L20, MITOCHONDRIAL"/>
    <property type="match status" value="1"/>
</dbReference>
<dbReference type="Pfam" id="PF12824">
    <property type="entry name" value="MRP-L20"/>
    <property type="match status" value="1"/>
</dbReference>
<keyword evidence="3" id="KW-1185">Reference proteome</keyword>
<name>A0AA38VZN3_9PEZI</name>
<protein>
    <submittedName>
        <fullName evidence="2">Uncharacterized protein</fullName>
    </submittedName>
</protein>
<evidence type="ECO:0000313" key="3">
    <source>
        <dbReference type="Proteomes" id="UP001174694"/>
    </source>
</evidence>
<dbReference type="GO" id="GO:0003735">
    <property type="term" value="F:structural constituent of ribosome"/>
    <property type="evidence" value="ECO:0007669"/>
    <property type="project" value="TreeGrafter"/>
</dbReference>
<feature type="region of interest" description="Disordered" evidence="1">
    <location>
        <begin position="41"/>
        <end position="62"/>
    </location>
</feature>